<evidence type="ECO:0000256" key="5">
    <source>
        <dbReference type="ARBA" id="ARBA00023015"/>
    </source>
</evidence>
<dbReference type="Gene3D" id="1.10.8.60">
    <property type="match status" value="1"/>
</dbReference>
<name>A0A3A4NP24_ABYX5</name>
<dbReference type="SMART" id="SM00448">
    <property type="entry name" value="REC"/>
    <property type="match status" value="1"/>
</dbReference>
<dbReference type="GO" id="GO:0006355">
    <property type="term" value="P:regulation of DNA-templated transcription"/>
    <property type="evidence" value="ECO:0007669"/>
    <property type="project" value="InterPro"/>
</dbReference>
<sequence length="461" mass="51924">MRLKRKNAQIFIVDDDPLIRYSLRELLVREGFAVQAFEDGETALNFLEKQSCDLIFADINMPGLNGYDLLKSVKEHYGETAVILITAYGSIQGAVNGIKLGAFEYVTKPLNDEEVKLCIDRALEQKSLRLENLELKKQLSEKFGFRNLVGNDHQMQKIFQLISIVADTEATILIAGASGTGKSSIARAIHYHSRRKNQPLVEVSCGALSENLLESELFGHVKGAFTSAVADKIGKIEKAGEGTIFLDEIDTLTLGLQVKLLRFLQDKKFEKVGSAETIQSNVRVIAAANRDLDQCVAKGEFREDLFYRLNVVKIILPPLSERLGDVPALVEYFLDKYNRLNSRHIKGITPEVMKRLLSHSWPGNVRELENTIERAVILCAGDQITPEFLPDQIRTTSRMDSANRMVPLHLAVEDAEKRAIAKSLQHFKGNRNKTAEFLEINRTTLYQKMKKYGLLELTFKV</sequence>
<dbReference type="PANTHER" id="PTHR32071">
    <property type="entry name" value="TRANSCRIPTIONAL REGULATORY PROTEIN"/>
    <property type="match status" value="1"/>
</dbReference>
<dbReference type="PRINTS" id="PR01590">
    <property type="entry name" value="HTHFIS"/>
</dbReference>
<dbReference type="Pfam" id="PF00072">
    <property type="entry name" value="Response_reg"/>
    <property type="match status" value="1"/>
</dbReference>
<dbReference type="EMBL" id="QZKU01000075">
    <property type="protein sequence ID" value="RJP20689.1"/>
    <property type="molecule type" value="Genomic_DNA"/>
</dbReference>
<dbReference type="SMART" id="SM00382">
    <property type="entry name" value="AAA"/>
    <property type="match status" value="1"/>
</dbReference>
<keyword evidence="1 7" id="KW-0597">Phosphoprotein</keyword>
<keyword evidence="3" id="KW-0067">ATP-binding</keyword>
<dbReference type="Proteomes" id="UP000265882">
    <property type="component" value="Unassembled WGS sequence"/>
</dbReference>
<dbReference type="InterPro" id="IPR025944">
    <property type="entry name" value="Sigma_54_int_dom_CS"/>
</dbReference>
<dbReference type="PROSITE" id="PS50045">
    <property type="entry name" value="SIGMA54_INTERACT_4"/>
    <property type="match status" value="1"/>
</dbReference>
<organism evidence="10 11">
    <name type="scientific">Abyssobacteria bacterium (strain SURF_5)</name>
    <dbReference type="NCBI Taxonomy" id="2093360"/>
    <lineage>
        <taxon>Bacteria</taxon>
        <taxon>Pseudomonadati</taxon>
        <taxon>Candidatus Hydrogenedentota</taxon>
        <taxon>Candidatus Abyssobacteria</taxon>
    </lineage>
</organism>
<feature type="domain" description="Sigma-54 factor interaction" evidence="8">
    <location>
        <begin position="148"/>
        <end position="377"/>
    </location>
</feature>
<dbReference type="SUPFAM" id="SSF46689">
    <property type="entry name" value="Homeodomain-like"/>
    <property type="match status" value="1"/>
</dbReference>
<dbReference type="InterPro" id="IPR058031">
    <property type="entry name" value="AAA_lid_NorR"/>
</dbReference>
<dbReference type="CDD" id="cd00009">
    <property type="entry name" value="AAA"/>
    <property type="match status" value="1"/>
</dbReference>
<dbReference type="Gene3D" id="3.40.50.2300">
    <property type="match status" value="1"/>
</dbReference>
<dbReference type="GO" id="GO:0043565">
    <property type="term" value="F:sequence-specific DNA binding"/>
    <property type="evidence" value="ECO:0007669"/>
    <property type="project" value="InterPro"/>
</dbReference>
<evidence type="ECO:0000256" key="7">
    <source>
        <dbReference type="PROSITE-ProRule" id="PRU00169"/>
    </source>
</evidence>
<protein>
    <submittedName>
        <fullName evidence="10">Sigma-54-dependent Fis family transcriptional regulator</fullName>
    </submittedName>
</protein>
<evidence type="ECO:0000256" key="6">
    <source>
        <dbReference type="ARBA" id="ARBA00023163"/>
    </source>
</evidence>
<dbReference type="FunFam" id="3.40.50.2300:FF:000018">
    <property type="entry name" value="DNA-binding transcriptional regulator NtrC"/>
    <property type="match status" value="1"/>
</dbReference>
<gene>
    <name evidence="10" type="ORF">C4520_11065</name>
</gene>
<evidence type="ECO:0000259" key="9">
    <source>
        <dbReference type="PROSITE" id="PS50110"/>
    </source>
</evidence>
<dbReference type="SUPFAM" id="SSF52172">
    <property type="entry name" value="CheY-like"/>
    <property type="match status" value="1"/>
</dbReference>
<keyword evidence="4" id="KW-0902">Two-component regulatory system</keyword>
<accession>A0A3A4NP24</accession>
<evidence type="ECO:0000256" key="1">
    <source>
        <dbReference type="ARBA" id="ARBA00022553"/>
    </source>
</evidence>
<evidence type="ECO:0000259" key="8">
    <source>
        <dbReference type="PROSITE" id="PS50045"/>
    </source>
</evidence>
<proteinExistence type="predicted"/>
<feature type="domain" description="Response regulatory" evidence="9">
    <location>
        <begin position="9"/>
        <end position="123"/>
    </location>
</feature>
<evidence type="ECO:0000256" key="2">
    <source>
        <dbReference type="ARBA" id="ARBA00022741"/>
    </source>
</evidence>
<dbReference type="PROSITE" id="PS00688">
    <property type="entry name" value="SIGMA54_INTERACT_3"/>
    <property type="match status" value="1"/>
</dbReference>
<keyword evidence="5" id="KW-0805">Transcription regulation</keyword>
<dbReference type="PANTHER" id="PTHR32071:SF113">
    <property type="entry name" value="ALGINATE BIOSYNTHESIS TRANSCRIPTIONAL REGULATORY PROTEIN ALGB"/>
    <property type="match status" value="1"/>
</dbReference>
<dbReference type="Gene3D" id="1.10.10.60">
    <property type="entry name" value="Homeodomain-like"/>
    <property type="match status" value="1"/>
</dbReference>
<dbReference type="InterPro" id="IPR003593">
    <property type="entry name" value="AAA+_ATPase"/>
</dbReference>
<keyword evidence="6" id="KW-0804">Transcription</keyword>
<evidence type="ECO:0000256" key="3">
    <source>
        <dbReference type="ARBA" id="ARBA00022840"/>
    </source>
</evidence>
<dbReference type="InterPro" id="IPR011006">
    <property type="entry name" value="CheY-like_superfamily"/>
</dbReference>
<dbReference type="InterPro" id="IPR027417">
    <property type="entry name" value="P-loop_NTPase"/>
</dbReference>
<evidence type="ECO:0000313" key="10">
    <source>
        <dbReference type="EMBL" id="RJP20689.1"/>
    </source>
</evidence>
<evidence type="ECO:0000313" key="11">
    <source>
        <dbReference type="Proteomes" id="UP000265882"/>
    </source>
</evidence>
<comment type="caution">
    <text evidence="10">The sequence shown here is derived from an EMBL/GenBank/DDBJ whole genome shotgun (WGS) entry which is preliminary data.</text>
</comment>
<dbReference type="GO" id="GO:0000160">
    <property type="term" value="P:phosphorelay signal transduction system"/>
    <property type="evidence" value="ECO:0007669"/>
    <property type="project" value="UniProtKB-KW"/>
</dbReference>
<dbReference type="InterPro" id="IPR002078">
    <property type="entry name" value="Sigma_54_int"/>
</dbReference>
<dbReference type="Pfam" id="PF02954">
    <property type="entry name" value="HTH_8"/>
    <property type="match status" value="1"/>
</dbReference>
<dbReference type="FunFam" id="3.40.50.300:FF:000006">
    <property type="entry name" value="DNA-binding transcriptional regulator NtrC"/>
    <property type="match status" value="1"/>
</dbReference>
<dbReference type="Pfam" id="PF00158">
    <property type="entry name" value="Sigma54_activat"/>
    <property type="match status" value="1"/>
</dbReference>
<evidence type="ECO:0000256" key="4">
    <source>
        <dbReference type="ARBA" id="ARBA00023012"/>
    </source>
</evidence>
<dbReference type="PROSITE" id="PS50110">
    <property type="entry name" value="RESPONSE_REGULATORY"/>
    <property type="match status" value="1"/>
</dbReference>
<dbReference type="InterPro" id="IPR002197">
    <property type="entry name" value="HTH_Fis"/>
</dbReference>
<dbReference type="Gene3D" id="3.40.50.300">
    <property type="entry name" value="P-loop containing nucleotide triphosphate hydrolases"/>
    <property type="match status" value="1"/>
</dbReference>
<dbReference type="InterPro" id="IPR009057">
    <property type="entry name" value="Homeodomain-like_sf"/>
</dbReference>
<dbReference type="AlphaFoldDB" id="A0A3A4NP24"/>
<dbReference type="InterPro" id="IPR001789">
    <property type="entry name" value="Sig_transdc_resp-reg_receiver"/>
</dbReference>
<keyword evidence="2" id="KW-0547">Nucleotide-binding</keyword>
<dbReference type="Pfam" id="PF25601">
    <property type="entry name" value="AAA_lid_14"/>
    <property type="match status" value="1"/>
</dbReference>
<feature type="modified residue" description="4-aspartylphosphate" evidence="7">
    <location>
        <position position="58"/>
    </location>
</feature>
<dbReference type="GO" id="GO:0005524">
    <property type="term" value="F:ATP binding"/>
    <property type="evidence" value="ECO:0007669"/>
    <property type="project" value="UniProtKB-KW"/>
</dbReference>
<reference evidence="10 11" key="1">
    <citation type="journal article" date="2017" name="ISME J.">
        <title>Energy and carbon metabolisms in a deep terrestrial subsurface fluid microbial community.</title>
        <authorList>
            <person name="Momper L."/>
            <person name="Jungbluth S.P."/>
            <person name="Lee M.D."/>
            <person name="Amend J.P."/>
        </authorList>
    </citation>
    <scope>NUCLEOTIDE SEQUENCE [LARGE SCALE GENOMIC DNA]</scope>
    <source>
        <strain evidence="10">SURF_5</strain>
    </source>
</reference>
<dbReference type="SUPFAM" id="SSF52540">
    <property type="entry name" value="P-loop containing nucleoside triphosphate hydrolases"/>
    <property type="match status" value="1"/>
</dbReference>